<dbReference type="Proteomes" id="UP000613113">
    <property type="component" value="Unassembled WGS sequence"/>
</dbReference>
<dbReference type="InterPro" id="IPR005495">
    <property type="entry name" value="LptG/LptF_permease"/>
</dbReference>
<gene>
    <name evidence="7" type="primary">lptG</name>
    <name evidence="7" type="ORF">H8K27_06155</name>
</gene>
<keyword evidence="2" id="KW-1003">Cell membrane</keyword>
<evidence type="ECO:0000256" key="3">
    <source>
        <dbReference type="ARBA" id="ARBA00022692"/>
    </source>
</evidence>
<dbReference type="RefSeq" id="WP_186862301.1">
    <property type="nucleotide sequence ID" value="NZ_JACOGC010000002.1"/>
</dbReference>
<feature type="transmembrane region" description="Helical" evidence="6">
    <location>
        <begin position="352"/>
        <end position="373"/>
    </location>
</feature>
<evidence type="ECO:0000256" key="5">
    <source>
        <dbReference type="ARBA" id="ARBA00023136"/>
    </source>
</evidence>
<feature type="transmembrane region" description="Helical" evidence="6">
    <location>
        <begin position="12"/>
        <end position="30"/>
    </location>
</feature>
<comment type="caution">
    <text evidence="7">The sequence shown here is derived from an EMBL/GenBank/DDBJ whole genome shotgun (WGS) entry which is preliminary data.</text>
</comment>
<dbReference type="PANTHER" id="PTHR33529:SF2">
    <property type="entry name" value="LIPOPOLYSACCHARIDE EXPORT SYSTEM PERMEASE PROTEIN LPTG"/>
    <property type="match status" value="1"/>
</dbReference>
<keyword evidence="4 6" id="KW-1133">Transmembrane helix</keyword>
<reference evidence="7 8" key="1">
    <citation type="submission" date="2020-08" db="EMBL/GenBank/DDBJ databases">
        <title>Novel species isolated from subtropical streams in China.</title>
        <authorList>
            <person name="Lu H."/>
        </authorList>
    </citation>
    <scope>NUCLEOTIDE SEQUENCE [LARGE SCALE GENOMIC DNA]</scope>
    <source>
        <strain evidence="7 8">FT31W</strain>
    </source>
</reference>
<feature type="transmembrane region" description="Helical" evidence="6">
    <location>
        <begin position="319"/>
        <end position="340"/>
    </location>
</feature>
<name>A0ABR6YLD7_9BURK</name>
<protein>
    <submittedName>
        <fullName evidence="7">LPS export ABC transporter permease LptG</fullName>
    </submittedName>
</protein>
<proteinExistence type="predicted"/>
<evidence type="ECO:0000256" key="6">
    <source>
        <dbReference type="SAM" id="Phobius"/>
    </source>
</evidence>
<evidence type="ECO:0000313" key="7">
    <source>
        <dbReference type="EMBL" id="MBC3884704.1"/>
    </source>
</evidence>
<evidence type="ECO:0000256" key="4">
    <source>
        <dbReference type="ARBA" id="ARBA00022989"/>
    </source>
</evidence>
<feature type="transmembrane region" description="Helical" evidence="6">
    <location>
        <begin position="50"/>
        <end position="78"/>
    </location>
</feature>
<evidence type="ECO:0000256" key="2">
    <source>
        <dbReference type="ARBA" id="ARBA00022475"/>
    </source>
</evidence>
<evidence type="ECO:0000256" key="1">
    <source>
        <dbReference type="ARBA" id="ARBA00004651"/>
    </source>
</evidence>
<dbReference type="EMBL" id="JACOGC010000002">
    <property type="protein sequence ID" value="MBC3884704.1"/>
    <property type="molecule type" value="Genomic_DNA"/>
</dbReference>
<keyword evidence="3 6" id="KW-0812">Transmembrane</keyword>
<dbReference type="PANTHER" id="PTHR33529">
    <property type="entry name" value="SLR0882 PROTEIN-RELATED"/>
    <property type="match status" value="1"/>
</dbReference>
<comment type="subcellular location">
    <subcellularLocation>
        <location evidence="1">Cell membrane</location>
        <topology evidence="1">Multi-pass membrane protein</topology>
    </subcellularLocation>
</comment>
<dbReference type="NCBIfam" id="TIGR04408">
    <property type="entry name" value="LptG_lptG"/>
    <property type="match status" value="1"/>
</dbReference>
<dbReference type="InterPro" id="IPR030923">
    <property type="entry name" value="LptG"/>
</dbReference>
<evidence type="ECO:0000313" key="8">
    <source>
        <dbReference type="Proteomes" id="UP000613113"/>
    </source>
</evidence>
<dbReference type="Pfam" id="PF03739">
    <property type="entry name" value="LptF_LptG"/>
    <property type="match status" value="1"/>
</dbReference>
<keyword evidence="5 6" id="KW-0472">Membrane</keyword>
<keyword evidence="8" id="KW-1185">Reference proteome</keyword>
<feature type="transmembrane region" description="Helical" evidence="6">
    <location>
        <begin position="99"/>
        <end position="118"/>
    </location>
</feature>
<accession>A0ABR6YLD7</accession>
<sequence>MRILQKYFAAEILRAVLFVMVALLALFSFFDLMGELQTVNKGGYRLQHAMLYVFLGMPGYIYEFMPIAVLIGTIYVLAQFASNSEFTIMRAASMSTGMAGAMLLKIGLLFVLLTFLFGEVIAPNTSKLAERMKLTALGASETQEFRTGLWTKDLIREHGLSGDITGSRFLNVKEILPNRQLKDVRMYEFDKNFHLAREVTAKNAEYMGKNIWRLSDVSETSFPKTLSSEDIANVKSQKVPGLDVISEVTPDILSVLFADPDRMSAVDLATYTQHLNDNKQDSERYEIAFWKKMTYPFVTLVMMALALPFGYLHVRSGGISLKIFSGIMIGMFFYLINRLFSHLGLLNTWPPMVTALVPSILFLGIALAGIRYFERH</sequence>
<organism evidence="7 8">
    <name type="scientific">Undibacterium griseum</name>
    <dbReference type="NCBI Taxonomy" id="2762295"/>
    <lineage>
        <taxon>Bacteria</taxon>
        <taxon>Pseudomonadati</taxon>
        <taxon>Pseudomonadota</taxon>
        <taxon>Betaproteobacteria</taxon>
        <taxon>Burkholderiales</taxon>
        <taxon>Oxalobacteraceae</taxon>
        <taxon>Undibacterium</taxon>
    </lineage>
</organism>
<feature type="transmembrane region" description="Helical" evidence="6">
    <location>
        <begin position="293"/>
        <end position="312"/>
    </location>
</feature>